<evidence type="ECO:0000313" key="1">
    <source>
        <dbReference type="EMBL" id="KDO24359.1"/>
    </source>
</evidence>
<protein>
    <submittedName>
        <fullName evidence="1">Uncharacterized protein</fullName>
    </submittedName>
</protein>
<dbReference type="EMBL" id="KK583243">
    <property type="protein sequence ID" value="KDO24359.1"/>
    <property type="molecule type" value="Genomic_DNA"/>
</dbReference>
<dbReference type="RefSeq" id="XP_012204990.1">
    <property type="nucleotide sequence ID" value="XM_012349600.1"/>
</dbReference>
<dbReference type="KEGG" id="spar:SPRG_20917"/>
<organism evidence="1 2">
    <name type="scientific">Saprolegnia parasitica (strain CBS 223.65)</name>
    <dbReference type="NCBI Taxonomy" id="695850"/>
    <lineage>
        <taxon>Eukaryota</taxon>
        <taxon>Sar</taxon>
        <taxon>Stramenopiles</taxon>
        <taxon>Oomycota</taxon>
        <taxon>Saprolegniomycetes</taxon>
        <taxon>Saprolegniales</taxon>
        <taxon>Saprolegniaceae</taxon>
        <taxon>Saprolegnia</taxon>
    </lineage>
</organism>
<dbReference type="OrthoDB" id="120976at2759"/>
<reference evidence="1 2" key="1">
    <citation type="journal article" date="2013" name="PLoS Genet.">
        <title>Distinctive expansion of potential virulence genes in the genome of the oomycete fish pathogen Saprolegnia parasitica.</title>
        <authorList>
            <person name="Jiang R.H."/>
            <person name="de Bruijn I."/>
            <person name="Haas B.J."/>
            <person name="Belmonte R."/>
            <person name="Lobach L."/>
            <person name="Christie J."/>
            <person name="van den Ackerveken G."/>
            <person name="Bottin A."/>
            <person name="Bulone V."/>
            <person name="Diaz-Moreno S.M."/>
            <person name="Dumas B."/>
            <person name="Fan L."/>
            <person name="Gaulin E."/>
            <person name="Govers F."/>
            <person name="Grenville-Briggs L.J."/>
            <person name="Horner N.R."/>
            <person name="Levin J.Z."/>
            <person name="Mammella M."/>
            <person name="Meijer H.J."/>
            <person name="Morris P."/>
            <person name="Nusbaum C."/>
            <person name="Oome S."/>
            <person name="Phillips A.J."/>
            <person name="van Rooyen D."/>
            <person name="Rzeszutek E."/>
            <person name="Saraiva M."/>
            <person name="Secombes C.J."/>
            <person name="Seidl M.F."/>
            <person name="Snel B."/>
            <person name="Stassen J.H."/>
            <person name="Sykes S."/>
            <person name="Tripathy S."/>
            <person name="van den Berg H."/>
            <person name="Vega-Arreguin J.C."/>
            <person name="Wawra S."/>
            <person name="Young S.K."/>
            <person name="Zeng Q."/>
            <person name="Dieguez-Uribeondo J."/>
            <person name="Russ C."/>
            <person name="Tyler B.M."/>
            <person name="van West P."/>
        </authorList>
    </citation>
    <scope>NUCLEOTIDE SEQUENCE [LARGE SCALE GENOMIC DNA]</scope>
    <source>
        <strain evidence="1 2">CBS 223.65</strain>
    </source>
</reference>
<sequence length="137" mass="15677">MSHYERLRALVDANRALRNVQQALATFDFTALSAFAQVNFVTKLRAFSETELCTLLSNQSFQQLRMTSEQVSALQYFSSLEMYDPLRRLVWAYDAVTRRDQRNATAADASDENDDSRVWRDVDLVTLPPLGIARHVS</sequence>
<dbReference type="Proteomes" id="UP000030745">
    <property type="component" value="Unassembled WGS sequence"/>
</dbReference>
<name>A0A067C0P9_SAPPC</name>
<keyword evidence="2" id="KW-1185">Reference proteome</keyword>
<dbReference type="AlphaFoldDB" id="A0A067C0P9"/>
<dbReference type="GeneID" id="24141893"/>
<proteinExistence type="predicted"/>
<dbReference type="VEuPathDB" id="FungiDB:SPRG_20917"/>
<gene>
    <name evidence="1" type="ORF">SPRG_20917</name>
</gene>
<accession>A0A067C0P9</accession>
<evidence type="ECO:0000313" key="2">
    <source>
        <dbReference type="Proteomes" id="UP000030745"/>
    </source>
</evidence>